<comment type="similarity">
    <text evidence="1">Belongs to the UPF0312 family.</text>
</comment>
<dbReference type="InterPro" id="IPR036761">
    <property type="entry name" value="TTHA0802/YceI-like_sf"/>
</dbReference>
<gene>
    <name evidence="3" type="ORF">KDW_43320</name>
</gene>
<dbReference type="PANTHER" id="PTHR34406:SF1">
    <property type="entry name" value="PROTEIN YCEI"/>
    <property type="match status" value="1"/>
</dbReference>
<dbReference type="Proteomes" id="UP000326912">
    <property type="component" value="Unassembled WGS sequence"/>
</dbReference>
<evidence type="ECO:0000259" key="2">
    <source>
        <dbReference type="SMART" id="SM00867"/>
    </source>
</evidence>
<dbReference type="EMBL" id="BKZW01000002">
    <property type="protein sequence ID" value="GER90170.1"/>
    <property type="molecule type" value="Genomic_DNA"/>
</dbReference>
<dbReference type="AlphaFoldDB" id="A0A5J4KUL1"/>
<dbReference type="Pfam" id="PF04264">
    <property type="entry name" value="YceI"/>
    <property type="match status" value="1"/>
</dbReference>
<dbReference type="InterPro" id="IPR007372">
    <property type="entry name" value="Lipid/polyisoprenoid-bd_YceI"/>
</dbReference>
<dbReference type="Gene3D" id="2.40.128.110">
    <property type="entry name" value="Lipid/polyisoprenoid-binding, YceI-like"/>
    <property type="match status" value="1"/>
</dbReference>
<evidence type="ECO:0000256" key="1">
    <source>
        <dbReference type="ARBA" id="ARBA00008812"/>
    </source>
</evidence>
<reference evidence="3 4" key="1">
    <citation type="submission" date="2019-10" db="EMBL/GenBank/DDBJ databases">
        <title>Dictyobacter vulcani sp. nov., within the class Ktedonobacteria, isolated from soil of volcanic Mt. Zao.</title>
        <authorList>
            <person name="Zheng Y."/>
            <person name="Wang C.M."/>
            <person name="Sakai Y."/>
            <person name="Abe K."/>
            <person name="Yokota A."/>
            <person name="Yabe S."/>
        </authorList>
    </citation>
    <scope>NUCLEOTIDE SEQUENCE [LARGE SCALE GENOMIC DNA]</scope>
    <source>
        <strain evidence="3 4">W12</strain>
    </source>
</reference>
<accession>A0A5J4KUL1</accession>
<comment type="caution">
    <text evidence="3">The sequence shown here is derived from an EMBL/GenBank/DDBJ whole genome shotgun (WGS) entry which is preliminary data.</text>
</comment>
<dbReference type="SUPFAM" id="SSF101874">
    <property type="entry name" value="YceI-like"/>
    <property type="match status" value="1"/>
</dbReference>
<feature type="domain" description="Lipid/polyisoprenoid-binding YceI-like" evidence="2">
    <location>
        <begin position="2"/>
        <end position="162"/>
    </location>
</feature>
<organism evidence="3 4">
    <name type="scientific">Dictyobacter vulcani</name>
    <dbReference type="NCBI Taxonomy" id="2607529"/>
    <lineage>
        <taxon>Bacteria</taxon>
        <taxon>Bacillati</taxon>
        <taxon>Chloroflexota</taxon>
        <taxon>Ktedonobacteria</taxon>
        <taxon>Ktedonobacterales</taxon>
        <taxon>Dictyobacteraceae</taxon>
        <taxon>Dictyobacter</taxon>
    </lineage>
</organism>
<dbReference type="PANTHER" id="PTHR34406">
    <property type="entry name" value="PROTEIN YCEI"/>
    <property type="match status" value="1"/>
</dbReference>
<dbReference type="SMART" id="SM00867">
    <property type="entry name" value="YceI"/>
    <property type="match status" value="1"/>
</dbReference>
<evidence type="ECO:0000313" key="3">
    <source>
        <dbReference type="EMBL" id="GER90170.1"/>
    </source>
</evidence>
<evidence type="ECO:0000313" key="4">
    <source>
        <dbReference type="Proteomes" id="UP000326912"/>
    </source>
</evidence>
<protein>
    <submittedName>
        <fullName evidence="3">Polyisoprenoid-binding protein</fullName>
    </submittedName>
</protein>
<dbReference type="RefSeq" id="WP_151757939.1">
    <property type="nucleotide sequence ID" value="NZ_BKZW01000002.1"/>
</dbReference>
<name>A0A5J4KUL1_9CHLR</name>
<keyword evidence="4" id="KW-1185">Reference proteome</keyword>
<proteinExistence type="inferred from homology"/>
<sequence length="164" mass="18160">MKLNIDSASSSVEFAIKNLFVSTVKGHFADVSGLLDLDHGQPEKSSIHAEIRTASVDTHDKKRNAHLRNADFFDVDTYPIAVFDSKHIKQINEQAYQVTGDLTLHGITKEVALDVKKLSAQNGNSKQTFEANTVLDRNEFGIKWGSIMIGRDANLKIIINAIPQ</sequence>